<dbReference type="SUPFAM" id="SSF49785">
    <property type="entry name" value="Galactose-binding domain-like"/>
    <property type="match status" value="1"/>
</dbReference>
<dbReference type="SUPFAM" id="SSF57184">
    <property type="entry name" value="Growth factor receptor domain"/>
    <property type="match status" value="1"/>
</dbReference>
<dbReference type="InterPro" id="IPR023828">
    <property type="entry name" value="Peptidase_S8_Ser-AS"/>
</dbReference>
<feature type="active site" description="Charge relay system" evidence="9">
    <location>
        <position position="190"/>
    </location>
</feature>
<feature type="transmembrane region" description="Helical" evidence="11">
    <location>
        <begin position="742"/>
        <end position="767"/>
    </location>
</feature>
<keyword evidence="2 9" id="KW-0645">Protease</keyword>
<dbReference type="InterPro" id="IPR038466">
    <property type="entry name" value="S8_pro-domain_sf"/>
</dbReference>
<dbReference type="InterPro" id="IPR008979">
    <property type="entry name" value="Galactose-bd-like_sf"/>
</dbReference>
<dbReference type="InterPro" id="IPR022398">
    <property type="entry name" value="Peptidase_S8_His-AS"/>
</dbReference>
<dbReference type="Gene3D" id="3.30.70.850">
    <property type="entry name" value="Peptidase S8, pro-domain"/>
    <property type="match status" value="1"/>
</dbReference>
<keyword evidence="8" id="KW-0325">Glycoprotein</keyword>
<feature type="compositionally biased region" description="Basic and acidic residues" evidence="10">
    <location>
        <begin position="594"/>
        <end position="605"/>
    </location>
</feature>
<keyword evidence="4 12" id="KW-0732">Signal</keyword>
<dbReference type="Gene3D" id="2.10.220.10">
    <property type="entry name" value="Hormone Receptor, Insulin-like Growth Factor Receptor 1, Chain A, domain 2"/>
    <property type="match status" value="1"/>
</dbReference>
<organism evidence="14 15">
    <name type="scientific">Nicrophorus vespilloides</name>
    <name type="common">Boreal carrion beetle</name>
    <dbReference type="NCBI Taxonomy" id="110193"/>
    <lineage>
        <taxon>Eukaryota</taxon>
        <taxon>Metazoa</taxon>
        <taxon>Ecdysozoa</taxon>
        <taxon>Arthropoda</taxon>
        <taxon>Hexapoda</taxon>
        <taxon>Insecta</taxon>
        <taxon>Pterygota</taxon>
        <taxon>Neoptera</taxon>
        <taxon>Endopterygota</taxon>
        <taxon>Coleoptera</taxon>
        <taxon>Polyphaga</taxon>
        <taxon>Staphyliniformia</taxon>
        <taxon>Silphidae</taxon>
        <taxon>Nicrophorinae</taxon>
        <taxon>Nicrophorus</taxon>
    </lineage>
</organism>
<protein>
    <submittedName>
        <fullName evidence="15">Furin-like protease 1 isoform X3</fullName>
    </submittedName>
</protein>
<feature type="region of interest" description="Disordered" evidence="10">
    <location>
        <begin position="582"/>
        <end position="614"/>
    </location>
</feature>
<evidence type="ECO:0000256" key="6">
    <source>
        <dbReference type="ARBA" id="ARBA00022825"/>
    </source>
</evidence>
<evidence type="ECO:0000313" key="15">
    <source>
        <dbReference type="RefSeq" id="XP_017773694.1"/>
    </source>
</evidence>
<dbReference type="PANTHER" id="PTHR42884">
    <property type="entry name" value="PROPROTEIN CONVERTASE SUBTILISIN/KEXIN-RELATED"/>
    <property type="match status" value="1"/>
</dbReference>
<dbReference type="InterPro" id="IPR000209">
    <property type="entry name" value="Peptidase_S8/S53_dom"/>
</dbReference>
<keyword evidence="6 9" id="KW-0720">Serine protease</keyword>
<evidence type="ECO:0000256" key="10">
    <source>
        <dbReference type="SAM" id="MobiDB-lite"/>
    </source>
</evidence>
<dbReference type="InterPro" id="IPR015500">
    <property type="entry name" value="Peptidase_S8_subtilisin-rel"/>
</dbReference>
<dbReference type="PROSITE" id="PS51829">
    <property type="entry name" value="P_HOMO_B"/>
    <property type="match status" value="1"/>
</dbReference>
<feature type="domain" description="P/Homo B" evidence="13">
    <location>
        <begin position="439"/>
        <end position="571"/>
    </location>
</feature>
<evidence type="ECO:0000256" key="11">
    <source>
        <dbReference type="SAM" id="Phobius"/>
    </source>
</evidence>
<evidence type="ECO:0000256" key="3">
    <source>
        <dbReference type="ARBA" id="ARBA00022685"/>
    </source>
</evidence>
<dbReference type="PANTHER" id="PTHR42884:SF3">
    <property type="entry name" value="FURIN-LIKE PROTEASE 1, ISOFORMS 1_1-X_2"/>
    <property type="match status" value="1"/>
</dbReference>
<dbReference type="InterPro" id="IPR032815">
    <property type="entry name" value="S8_pro-domain"/>
</dbReference>
<evidence type="ECO:0000256" key="2">
    <source>
        <dbReference type="ARBA" id="ARBA00022670"/>
    </source>
</evidence>
<keyword evidence="11" id="KW-0812">Transmembrane</keyword>
<dbReference type="PROSITE" id="PS00136">
    <property type="entry name" value="SUBTILASE_ASP"/>
    <property type="match status" value="1"/>
</dbReference>
<evidence type="ECO:0000256" key="5">
    <source>
        <dbReference type="ARBA" id="ARBA00022801"/>
    </source>
</evidence>
<keyword evidence="11" id="KW-1133">Transmembrane helix</keyword>
<dbReference type="Pfam" id="PF00082">
    <property type="entry name" value="Peptidase_S8"/>
    <property type="match status" value="1"/>
</dbReference>
<dbReference type="InterPro" id="IPR023827">
    <property type="entry name" value="Peptidase_S8_Asp-AS"/>
</dbReference>
<evidence type="ECO:0000259" key="13">
    <source>
        <dbReference type="PROSITE" id="PS51829"/>
    </source>
</evidence>
<feature type="signal peptide" evidence="12">
    <location>
        <begin position="1"/>
        <end position="24"/>
    </location>
</feature>
<comment type="similarity">
    <text evidence="1">Belongs to the peptidase S8 family. Furin subfamily.</text>
</comment>
<dbReference type="InterPro" id="IPR006212">
    <property type="entry name" value="Furin_repeat"/>
</dbReference>
<keyword evidence="5 9" id="KW-0378">Hydrolase</keyword>
<evidence type="ECO:0000313" key="14">
    <source>
        <dbReference type="Proteomes" id="UP000695000"/>
    </source>
</evidence>
<reference evidence="15" key="1">
    <citation type="submission" date="2025-08" db="UniProtKB">
        <authorList>
            <consortium name="RefSeq"/>
        </authorList>
    </citation>
    <scope>IDENTIFICATION</scope>
    <source>
        <tissue evidence="15">Whole Larva</tissue>
    </source>
</reference>
<keyword evidence="11" id="KW-0472">Membrane</keyword>
<sequence>MDAMMQIYLLCLCATSILVQSTTAYYTKQWVLHVDGGQEVADRVAVDHGFHNLGEIFEDYYHFASKGPVKRSLDQHHTKRIALAVDTRIRWAKQQVAKSRRKRDYVLIDTDPKWPSMWYLNRGNGLDMNVIPAWLEGITGKGAVVTILDDGLEKDHPDLFHNYDPMASYDVNNQDSDPSPRYDMIDSNRHGTRCAGEVAATSNNSVCALGVAHGAQVGGVRMLDGDVTDAVEARSLSLNPHHIDIYSASWGPDDDGKTVDGPGELATRAFMEGVSKGRKGKGSIFVWASGNGGRDHDNCNCDGYTNSIYSLSISSATEKGNVPWYSEACSSTLASTYSSGAVGEKQVVTTDLHHSCTSSHTGTSASAPLAAGICALALEANPNLTWRDMQHIVVRTARPQRLRAEDWQTNGVGRNVSHSFGYGLMDAHAMVQLARKWITVPEQHKCEIPAPQVERTIPPKSTVVLQLQVSECHGVNVLEHVQAKLSIFSHKRGDLQIQLTSPMGTRVTLLAHRIHDVSRSGFTHWPFMSVHSWGESPFGTWQLEIRNDGLLGNNAAAISAWDLVLYGTASPPAADSKGVQTLAAKQPPPVKGGNKNDDDFEHNSIDTDVPPGWKSNAKIHKETSQVEDLAPEINTLNGCQKSRGYLCIVCMENLFLFDGMCAPQCPENFFPVVYVGGNEKAEDSSPALNYCNPCHYSCKSCNGSNDYDCNDCYPDAVLFTRTKDESYCYPNSMMYSLNEIDWYYGILIFVLVLVALGLAIALFVYCIRSKPNRGDFMKMNTYKNIRNIERKVKSAVYSDSE</sequence>
<keyword evidence="7" id="KW-0865">Zymogen</keyword>
<dbReference type="InterPro" id="IPR034182">
    <property type="entry name" value="Kexin/furin"/>
</dbReference>
<dbReference type="GeneID" id="108560582"/>
<dbReference type="CDD" id="cd00064">
    <property type="entry name" value="FU"/>
    <property type="match status" value="2"/>
</dbReference>
<dbReference type="PROSITE" id="PS00137">
    <property type="entry name" value="SUBTILASE_HIS"/>
    <property type="match status" value="1"/>
</dbReference>
<evidence type="ECO:0000256" key="4">
    <source>
        <dbReference type="ARBA" id="ARBA00022729"/>
    </source>
</evidence>
<dbReference type="Proteomes" id="UP000695000">
    <property type="component" value="Unplaced"/>
</dbReference>
<dbReference type="Pfam" id="PF01483">
    <property type="entry name" value="P_proprotein"/>
    <property type="match status" value="1"/>
</dbReference>
<dbReference type="CDD" id="cd04059">
    <property type="entry name" value="Peptidases_S8_Protein_convertases_Kexins_Furin-like"/>
    <property type="match status" value="1"/>
</dbReference>
<feature type="active site" description="Charge relay system" evidence="9">
    <location>
        <position position="149"/>
    </location>
</feature>
<evidence type="ECO:0000256" key="12">
    <source>
        <dbReference type="SAM" id="SignalP"/>
    </source>
</evidence>
<evidence type="ECO:0000256" key="1">
    <source>
        <dbReference type="ARBA" id="ARBA00005325"/>
    </source>
</evidence>
<dbReference type="SUPFAM" id="SSF54897">
    <property type="entry name" value="Protease propeptides/inhibitors"/>
    <property type="match status" value="1"/>
</dbReference>
<feature type="chain" id="PRO_5045075934" evidence="12">
    <location>
        <begin position="25"/>
        <end position="801"/>
    </location>
</feature>
<keyword evidence="14" id="KW-1185">Reference proteome</keyword>
<dbReference type="PRINTS" id="PR00723">
    <property type="entry name" value="SUBTILISIN"/>
</dbReference>
<dbReference type="InterPro" id="IPR002884">
    <property type="entry name" value="P_dom"/>
</dbReference>
<accession>A0ABM1MGJ4</accession>
<dbReference type="PROSITE" id="PS00138">
    <property type="entry name" value="SUBTILASE_SER"/>
    <property type="match status" value="1"/>
</dbReference>
<dbReference type="InterPro" id="IPR009030">
    <property type="entry name" value="Growth_fac_rcpt_cys_sf"/>
</dbReference>
<dbReference type="Pfam" id="PF16470">
    <property type="entry name" value="S8_pro-domain"/>
    <property type="match status" value="1"/>
</dbReference>
<name>A0ABM1MGJ4_NICVS</name>
<dbReference type="InterPro" id="IPR036852">
    <property type="entry name" value="Peptidase_S8/S53_dom_sf"/>
</dbReference>
<evidence type="ECO:0000256" key="9">
    <source>
        <dbReference type="PROSITE-ProRule" id="PRU01240"/>
    </source>
</evidence>
<dbReference type="Gene3D" id="2.60.120.260">
    <property type="entry name" value="Galactose-binding domain-like"/>
    <property type="match status" value="1"/>
</dbReference>
<feature type="active site" description="Charge relay system" evidence="9">
    <location>
        <position position="364"/>
    </location>
</feature>
<dbReference type="PROSITE" id="PS51892">
    <property type="entry name" value="SUBTILASE"/>
    <property type="match status" value="1"/>
</dbReference>
<proteinExistence type="inferred from homology"/>
<dbReference type="RefSeq" id="XP_017773694.1">
    <property type="nucleotide sequence ID" value="XM_017918205.1"/>
</dbReference>
<evidence type="ECO:0000256" key="8">
    <source>
        <dbReference type="ARBA" id="ARBA00023180"/>
    </source>
</evidence>
<gene>
    <name evidence="15" type="primary">LOC108560582</name>
</gene>
<dbReference type="SUPFAM" id="SSF52743">
    <property type="entry name" value="Subtilisin-like"/>
    <property type="match status" value="1"/>
</dbReference>
<evidence type="ECO:0000256" key="7">
    <source>
        <dbReference type="ARBA" id="ARBA00023145"/>
    </source>
</evidence>
<keyword evidence="3" id="KW-0165">Cleavage on pair of basic residues</keyword>
<dbReference type="Gene3D" id="3.40.50.200">
    <property type="entry name" value="Peptidase S8/S53 domain"/>
    <property type="match status" value="1"/>
</dbReference>